<evidence type="ECO:0000313" key="3">
    <source>
        <dbReference type="EMBL" id="ABW27759.1"/>
    </source>
</evidence>
<keyword evidence="1" id="KW-0802">TPR repeat</keyword>
<dbReference type="SUPFAM" id="SSF52200">
    <property type="entry name" value="Toll/Interleukin receptor TIR domain"/>
    <property type="match status" value="1"/>
</dbReference>
<organism evidence="3 4">
    <name type="scientific">Acaryochloris marina (strain MBIC 11017)</name>
    <dbReference type="NCBI Taxonomy" id="329726"/>
    <lineage>
        <taxon>Bacteria</taxon>
        <taxon>Bacillati</taxon>
        <taxon>Cyanobacteriota</taxon>
        <taxon>Cyanophyceae</taxon>
        <taxon>Acaryochloridales</taxon>
        <taxon>Acaryochloridaceae</taxon>
        <taxon>Acaryochloris</taxon>
    </lineage>
</organism>
<dbReference type="InterPro" id="IPR024983">
    <property type="entry name" value="CHAT_dom"/>
</dbReference>
<dbReference type="InterPro" id="IPR027417">
    <property type="entry name" value="P-loop_NTPase"/>
</dbReference>
<dbReference type="SUPFAM" id="SSF52540">
    <property type="entry name" value="P-loop containing nucleoside triphosphate hydrolases"/>
    <property type="match status" value="1"/>
</dbReference>
<dbReference type="eggNOG" id="COG0498">
    <property type="taxonomic scope" value="Bacteria"/>
</dbReference>
<feature type="repeat" description="TPR" evidence="1">
    <location>
        <begin position="1211"/>
        <end position="1244"/>
    </location>
</feature>
<dbReference type="GO" id="GO:0007165">
    <property type="term" value="P:signal transduction"/>
    <property type="evidence" value="ECO:0007669"/>
    <property type="project" value="InterPro"/>
</dbReference>
<dbReference type="Proteomes" id="UP000000268">
    <property type="component" value="Chromosome"/>
</dbReference>
<dbReference type="InterPro" id="IPR035897">
    <property type="entry name" value="Toll_tir_struct_dom_sf"/>
</dbReference>
<name>B0C978_ACAM1</name>
<evidence type="ECO:0000313" key="4">
    <source>
        <dbReference type="Proteomes" id="UP000000268"/>
    </source>
</evidence>
<dbReference type="PANTHER" id="PTHR47691">
    <property type="entry name" value="REGULATOR-RELATED"/>
    <property type="match status" value="1"/>
</dbReference>
<dbReference type="Gene3D" id="3.40.50.300">
    <property type="entry name" value="P-loop containing nucleotide triphosphate hydrolases"/>
    <property type="match status" value="1"/>
</dbReference>
<dbReference type="InterPro" id="IPR011990">
    <property type="entry name" value="TPR-like_helical_dom_sf"/>
</dbReference>
<dbReference type="RefSeq" id="WP_012163206.1">
    <property type="nucleotide sequence ID" value="NC_009925.1"/>
</dbReference>
<dbReference type="InterPro" id="IPR000157">
    <property type="entry name" value="TIR_dom"/>
</dbReference>
<dbReference type="Pfam" id="PF13424">
    <property type="entry name" value="TPR_12"/>
    <property type="match status" value="2"/>
</dbReference>
<sequence length="1457" mass="161717">MAEHIFISHSTKNDDTVAKLRKVLELYGHTPWVDSRQLTGGDDLNAEIEASIRDARCFLVVLSIDALSSDWVQREVRLALEIAKEKADYKVIPVVLPGVQPGILKLLFPDELAYIFIQDTPTGFDDALPQIFAALGKQLPTDWKTGITIEVEPVEELILELIDPCISEENGKRRAEATAELIYVPANNSGAITSRRYRFTAPIGPLELDDIRWYIESYFRWPSGVFKDRAIKTEDNLPQWGQDLYKAALAGESAREPLEAWRRASGSRRFSVRVDSEPKEGSEDDKVAQFQESASDLLALPWEILHDGTGYLSEGNNGVRVRRRLPKRKVTRIIEADLPIRVLLISPRPEKDSEGNSVGYLDHRASAIPLIQAVENLGEALVKVDILEPPTFAALQEALQRGIDEKDPYEIVHFDGHGVYDRRVGLGALCFEDPQDSQKLGQRLLDLVHADKLAAALREYGVPLIILEACQTAQSTADPQASVAAKLLEQGVGSVVAMTHSVLVVTAQKFVEQFYKSLAEGKRIGDAMLAGQMALYNNPFRFKVMGAGDLKLQDWFVPVLYQDADDPQLFTEKQGEDALRKLGERRELQLGRLPEPPAHQFVGRSRHLLYVERLLAQENYVVIKGSGGMGKTALAVELCRWLVRSGRWQRAAFVSVEPQNVQDVSGVLDAIGQQLVPKYTVAQYGDDLDKALQPVVRALQDFPTVILLDNMESVLPDAEGNNPAGVADVTELLELCQRLLKADPRCRVVFTSRERLPKPFDVGGNTVELGRLSQGEATQLVEQVMAREGWMPPETDNATTPEEIKELVETVNCHPRALVLLAREVAHGVRATTENLAKLMAKLESQNRGDRENSLYASVELSLRRLPEETRERVNRLAVLHGGGNRFILSQVMGIEADAADAVAEQLIGVGMAEAQEYSYLRLDPALPAYLKLGQGSEQLAALTETWAEAMVQLVDYLYQQRSKDARLAFRLTLLELPNLMMLLDWLAEQLTADASRAEAIAAMAGSIEHLLAELGRPQALARAVVLRERAAAAIPNWGHVRFENEQLVIERLLQDGQLQTAYERAQTLLEQAKEAGANAYSGADYHLAVAHSMLGQVLVKGGQAALALELLRTTQKLFEALGEQGERMAAKSLTRQADCLTDLGQLDEAADTYEESIRRSEKMKDVRQVAVGKGNLATVMRMQGRYEDAISAYKEARDIFVQQNEPSPVASIWHQMGRVHKNAGHYGQAESAYRKSLEIKTQIHNRAGQANSLTELGNLYNTWNRPEEAVTFYRQAADIYVELGDLRYEGFARNNIADTLCKLQRYDAARTEIQRAIECDRQFGHAAQSWTAFAILHDIEAATGNPGAAHSAWLQARDAYLAYRQQGGYAQYGGGKLVDQVLGLMAQEQVDEIQAQLGELVNHPDVSDSIKQLIPTVVAILGGNRDRSLADHDALYYDDAAEILYLIERLDGISSS</sequence>
<dbReference type="PROSITE" id="PS50104">
    <property type="entry name" value="TIR"/>
    <property type="match status" value="1"/>
</dbReference>
<dbReference type="STRING" id="329726.AM1_2759"/>
<dbReference type="EMBL" id="CP000828">
    <property type="protein sequence ID" value="ABW27759.1"/>
    <property type="molecule type" value="Genomic_DNA"/>
</dbReference>
<dbReference type="OrthoDB" id="499447at2"/>
<gene>
    <name evidence="3" type="ordered locus">AM1_2759</name>
</gene>
<dbReference type="eggNOG" id="COG0457">
    <property type="taxonomic scope" value="Bacteria"/>
</dbReference>
<dbReference type="eggNOG" id="COG1192">
    <property type="taxonomic scope" value="Bacteria"/>
</dbReference>
<dbReference type="KEGG" id="amr:AM1_2759"/>
<dbReference type="Pfam" id="PF13676">
    <property type="entry name" value="TIR_2"/>
    <property type="match status" value="1"/>
</dbReference>
<feature type="domain" description="TIR" evidence="2">
    <location>
        <begin position="1"/>
        <end position="139"/>
    </location>
</feature>
<dbReference type="GO" id="GO:0043531">
    <property type="term" value="F:ADP binding"/>
    <property type="evidence" value="ECO:0007669"/>
    <property type="project" value="InterPro"/>
</dbReference>
<dbReference type="HOGENOM" id="CLU_006232_0_0_3"/>
<dbReference type="PROSITE" id="PS50005">
    <property type="entry name" value="TPR"/>
    <property type="match status" value="1"/>
</dbReference>
<dbReference type="SUPFAM" id="SSF48452">
    <property type="entry name" value="TPR-like"/>
    <property type="match status" value="3"/>
</dbReference>
<evidence type="ECO:0000256" key="1">
    <source>
        <dbReference type="PROSITE-ProRule" id="PRU00339"/>
    </source>
</evidence>
<evidence type="ECO:0000259" key="2">
    <source>
        <dbReference type="PROSITE" id="PS50104"/>
    </source>
</evidence>
<dbReference type="eggNOG" id="COG4995">
    <property type="taxonomic scope" value="Bacteria"/>
</dbReference>
<protein>
    <submittedName>
        <fullName evidence="3">TPR domain protein</fullName>
    </submittedName>
</protein>
<dbReference type="SMART" id="SM00255">
    <property type="entry name" value="TIR"/>
    <property type="match status" value="1"/>
</dbReference>
<reference evidence="3 4" key="1">
    <citation type="journal article" date="2008" name="Proc. Natl. Acad. Sci. U.S.A.">
        <title>Niche adaptation and genome expansion in the chlorophyll d-producing cyanobacterium Acaryochloris marina.</title>
        <authorList>
            <person name="Swingley W.D."/>
            <person name="Chen M."/>
            <person name="Cheung P.C."/>
            <person name="Conrad A.L."/>
            <person name="Dejesa L.C."/>
            <person name="Hao J."/>
            <person name="Honchak B.M."/>
            <person name="Karbach L.E."/>
            <person name="Kurdoglu A."/>
            <person name="Lahiri S."/>
            <person name="Mastrian S.D."/>
            <person name="Miyashita H."/>
            <person name="Page L."/>
            <person name="Ramakrishna P."/>
            <person name="Satoh S."/>
            <person name="Sattley W.M."/>
            <person name="Shimada Y."/>
            <person name="Taylor H.L."/>
            <person name="Tomo T."/>
            <person name="Tsuchiya T."/>
            <person name="Wang Z.T."/>
            <person name="Raymond J."/>
            <person name="Mimuro M."/>
            <person name="Blankenship R.E."/>
            <person name="Touchman J.W."/>
        </authorList>
    </citation>
    <scope>NUCLEOTIDE SEQUENCE [LARGE SCALE GENOMIC DNA]</scope>
    <source>
        <strain evidence="4">MBIC 11017</strain>
    </source>
</reference>
<dbReference type="InterPro" id="IPR019734">
    <property type="entry name" value="TPR_rpt"/>
</dbReference>
<proteinExistence type="predicted"/>
<dbReference type="SMART" id="SM00028">
    <property type="entry name" value="TPR"/>
    <property type="match status" value="6"/>
</dbReference>
<dbReference type="PANTHER" id="PTHR47691:SF3">
    <property type="entry name" value="HTH-TYPE TRANSCRIPTIONAL REGULATOR RV0890C-RELATED"/>
    <property type="match status" value="1"/>
</dbReference>
<accession>B0C978</accession>
<dbReference type="Pfam" id="PF12770">
    <property type="entry name" value="CHAT"/>
    <property type="match status" value="1"/>
</dbReference>
<dbReference type="Gene3D" id="1.25.40.10">
    <property type="entry name" value="Tetratricopeptide repeat domain"/>
    <property type="match status" value="2"/>
</dbReference>
<keyword evidence="4" id="KW-1185">Reference proteome</keyword>
<dbReference type="Gene3D" id="3.40.50.10140">
    <property type="entry name" value="Toll/interleukin-1 receptor homology (TIR) domain"/>
    <property type="match status" value="1"/>
</dbReference>